<dbReference type="EMBL" id="BART01001136">
    <property type="protein sequence ID" value="GAG62994.1"/>
    <property type="molecule type" value="Genomic_DNA"/>
</dbReference>
<organism evidence="2">
    <name type="scientific">marine sediment metagenome</name>
    <dbReference type="NCBI Taxonomy" id="412755"/>
    <lineage>
        <taxon>unclassified sequences</taxon>
        <taxon>metagenomes</taxon>
        <taxon>ecological metagenomes</taxon>
    </lineage>
</organism>
<feature type="transmembrane region" description="Helical" evidence="1">
    <location>
        <begin position="12"/>
        <end position="32"/>
    </location>
</feature>
<name>X0Z238_9ZZZZ</name>
<proteinExistence type="predicted"/>
<dbReference type="AlphaFoldDB" id="X0Z238"/>
<gene>
    <name evidence="2" type="ORF">S01H4_04287</name>
</gene>
<comment type="caution">
    <text evidence="2">The sequence shown here is derived from an EMBL/GenBank/DDBJ whole genome shotgun (WGS) entry which is preliminary data.</text>
</comment>
<protein>
    <submittedName>
        <fullName evidence="2">Uncharacterized protein</fullName>
    </submittedName>
</protein>
<reference evidence="2" key="1">
    <citation type="journal article" date="2014" name="Front. Microbiol.">
        <title>High frequency of phylogenetically diverse reductive dehalogenase-homologous genes in deep subseafloor sedimentary metagenomes.</title>
        <authorList>
            <person name="Kawai M."/>
            <person name="Futagami T."/>
            <person name="Toyoda A."/>
            <person name="Takaki Y."/>
            <person name="Nishi S."/>
            <person name="Hori S."/>
            <person name="Arai W."/>
            <person name="Tsubouchi T."/>
            <person name="Morono Y."/>
            <person name="Uchiyama I."/>
            <person name="Ito T."/>
            <person name="Fujiyama A."/>
            <person name="Inagaki F."/>
            <person name="Takami H."/>
        </authorList>
    </citation>
    <scope>NUCLEOTIDE SEQUENCE</scope>
    <source>
        <strain evidence="2">Expedition CK06-06</strain>
    </source>
</reference>
<evidence type="ECO:0000313" key="2">
    <source>
        <dbReference type="EMBL" id="GAG62994.1"/>
    </source>
</evidence>
<evidence type="ECO:0000256" key="1">
    <source>
        <dbReference type="SAM" id="Phobius"/>
    </source>
</evidence>
<keyword evidence="1" id="KW-0812">Transmembrane</keyword>
<keyword evidence="1" id="KW-1133">Transmembrane helix</keyword>
<sequence>MFAVAQEIKYFIMGMLIGLFVEGFGKLSFMHLNSITEHIIKKPPPVKKFEDIDNKSEGVI</sequence>
<accession>X0Z238</accession>
<keyword evidence="1" id="KW-0472">Membrane</keyword>